<protein>
    <recommendedName>
        <fullName evidence="3">Trafficking protein particle complex subunit 11 C-terminal domain-containing protein</fullName>
    </recommendedName>
</protein>
<dbReference type="EMBL" id="CM026428">
    <property type="protein sequence ID" value="KAG0566415.1"/>
    <property type="molecule type" value="Genomic_DNA"/>
</dbReference>
<dbReference type="AlphaFoldDB" id="A0A8T0H6L5"/>
<evidence type="ECO:0008006" key="3">
    <source>
        <dbReference type="Google" id="ProtNLM"/>
    </source>
</evidence>
<comment type="caution">
    <text evidence="1">The sequence shown here is derived from an EMBL/GenBank/DDBJ whole genome shotgun (WGS) entry which is preliminary data.</text>
</comment>
<gene>
    <name evidence="1" type="ORF">KC19_7G062200</name>
</gene>
<evidence type="ECO:0000313" key="1">
    <source>
        <dbReference type="EMBL" id="KAG0566415.1"/>
    </source>
</evidence>
<organism evidence="1 2">
    <name type="scientific">Ceratodon purpureus</name>
    <name type="common">Fire moss</name>
    <name type="synonym">Dicranum purpureum</name>
    <dbReference type="NCBI Taxonomy" id="3225"/>
    <lineage>
        <taxon>Eukaryota</taxon>
        <taxon>Viridiplantae</taxon>
        <taxon>Streptophyta</taxon>
        <taxon>Embryophyta</taxon>
        <taxon>Bryophyta</taxon>
        <taxon>Bryophytina</taxon>
        <taxon>Bryopsida</taxon>
        <taxon>Dicranidae</taxon>
        <taxon>Pseudoditrichales</taxon>
        <taxon>Ditrichaceae</taxon>
        <taxon>Ceratodon</taxon>
    </lineage>
</organism>
<dbReference type="PANTHER" id="PTHR14374:SF0">
    <property type="entry name" value="TRAFFICKING PROTEIN PARTICLE COMPLEX SUBUNIT 11"/>
    <property type="match status" value="1"/>
</dbReference>
<keyword evidence="2" id="KW-1185">Reference proteome</keyword>
<reference evidence="1" key="1">
    <citation type="submission" date="2020-06" db="EMBL/GenBank/DDBJ databases">
        <title>WGS assembly of Ceratodon purpureus strain R40.</title>
        <authorList>
            <person name="Carey S.B."/>
            <person name="Jenkins J."/>
            <person name="Shu S."/>
            <person name="Lovell J.T."/>
            <person name="Sreedasyam A."/>
            <person name="Maumus F."/>
            <person name="Tiley G.P."/>
            <person name="Fernandez-Pozo N."/>
            <person name="Barry K."/>
            <person name="Chen C."/>
            <person name="Wang M."/>
            <person name="Lipzen A."/>
            <person name="Daum C."/>
            <person name="Saski C.A."/>
            <person name="Payton A.C."/>
            <person name="Mcbreen J.C."/>
            <person name="Conrad R.E."/>
            <person name="Kollar L.M."/>
            <person name="Olsson S."/>
            <person name="Huttunen S."/>
            <person name="Landis J.B."/>
            <person name="Wickett N.J."/>
            <person name="Johnson M.G."/>
            <person name="Rensing S.A."/>
            <person name="Grimwood J."/>
            <person name="Schmutz J."/>
            <person name="Mcdaniel S.F."/>
        </authorList>
    </citation>
    <scope>NUCLEOTIDE SEQUENCE</scope>
    <source>
        <strain evidence="1">R40</strain>
    </source>
</reference>
<dbReference type="Proteomes" id="UP000822688">
    <property type="component" value="Chromosome 7"/>
</dbReference>
<dbReference type="PANTHER" id="PTHR14374">
    <property type="entry name" value="FOIE GRAS"/>
    <property type="match status" value="1"/>
</dbReference>
<sequence length="184" mass="20097">MAPQEVVTQLFWVHPLVPSNALSVGKISVLWQRYGSTKIAVDSVNNQVQLPKIVVESPPLVVTLECPPHAVLGKPFTMTTKVQNMTNTLQEVAFAVVDTTSFIFSGAHSDTVSILPRGTHLLSYKLVPLASGIQQLPRVKLTSVWYAAAFQPSPLSTQFVFPATSFDHTRHFTVDEALSSLVIS</sequence>
<proteinExistence type="predicted"/>
<evidence type="ECO:0000313" key="2">
    <source>
        <dbReference type="Proteomes" id="UP000822688"/>
    </source>
</evidence>
<accession>A0A8T0H6L5</accession>
<name>A0A8T0H6L5_CERPU</name>